<evidence type="ECO:0000313" key="1">
    <source>
        <dbReference type="EMBL" id="CAG8821848.1"/>
    </source>
</evidence>
<accession>A0ACA9S1K8</accession>
<comment type="caution">
    <text evidence="1">The sequence shown here is derived from an EMBL/GenBank/DDBJ whole genome shotgun (WGS) entry which is preliminary data.</text>
</comment>
<gene>
    <name evidence="1" type="ORF">RPERSI_LOCUS25674</name>
</gene>
<keyword evidence="2" id="KW-1185">Reference proteome</keyword>
<proteinExistence type="predicted"/>
<evidence type="ECO:0000313" key="2">
    <source>
        <dbReference type="Proteomes" id="UP000789920"/>
    </source>
</evidence>
<sequence length="54" mass="6166">EGPPIKQKFYPTSRPEHDFIKTEIQRMEEAGIIRTSSSSWALPIVLVKKKNGIL</sequence>
<reference evidence="1" key="1">
    <citation type="submission" date="2021-06" db="EMBL/GenBank/DDBJ databases">
        <authorList>
            <person name="Kallberg Y."/>
            <person name="Tangrot J."/>
            <person name="Rosling A."/>
        </authorList>
    </citation>
    <scope>NUCLEOTIDE SEQUENCE</scope>
    <source>
        <strain evidence="1">MA461A</strain>
    </source>
</reference>
<dbReference type="EMBL" id="CAJVQC010085421">
    <property type="protein sequence ID" value="CAG8821848.1"/>
    <property type="molecule type" value="Genomic_DNA"/>
</dbReference>
<feature type="non-terminal residue" evidence="1">
    <location>
        <position position="1"/>
    </location>
</feature>
<name>A0ACA9S1K8_9GLOM</name>
<feature type="non-terminal residue" evidence="1">
    <location>
        <position position="54"/>
    </location>
</feature>
<organism evidence="1 2">
    <name type="scientific">Racocetra persica</name>
    <dbReference type="NCBI Taxonomy" id="160502"/>
    <lineage>
        <taxon>Eukaryota</taxon>
        <taxon>Fungi</taxon>
        <taxon>Fungi incertae sedis</taxon>
        <taxon>Mucoromycota</taxon>
        <taxon>Glomeromycotina</taxon>
        <taxon>Glomeromycetes</taxon>
        <taxon>Diversisporales</taxon>
        <taxon>Gigasporaceae</taxon>
        <taxon>Racocetra</taxon>
    </lineage>
</organism>
<dbReference type="Proteomes" id="UP000789920">
    <property type="component" value="Unassembled WGS sequence"/>
</dbReference>
<protein>
    <submittedName>
        <fullName evidence="1">17968_t:CDS:1</fullName>
    </submittedName>
</protein>